<feature type="compositionally biased region" description="Basic and acidic residues" evidence="1">
    <location>
        <begin position="238"/>
        <end position="249"/>
    </location>
</feature>
<organism evidence="2 3">
    <name type="scientific">Leptospira ryugenii</name>
    <dbReference type="NCBI Taxonomy" id="1917863"/>
    <lineage>
        <taxon>Bacteria</taxon>
        <taxon>Pseudomonadati</taxon>
        <taxon>Spirochaetota</taxon>
        <taxon>Spirochaetia</taxon>
        <taxon>Leptospirales</taxon>
        <taxon>Leptospiraceae</taxon>
        <taxon>Leptospira</taxon>
    </lineage>
</organism>
<reference evidence="2 3" key="1">
    <citation type="submission" date="2018-02" db="EMBL/GenBank/DDBJ databases">
        <title>Novel Leptospira species isolated from soil and water in Japan.</title>
        <authorList>
            <person name="Nakao R."/>
            <person name="Masuzawa T."/>
        </authorList>
    </citation>
    <scope>NUCLEOTIDE SEQUENCE [LARGE SCALE GENOMIC DNA]</scope>
    <source>
        <strain evidence="2 3">YH101</strain>
    </source>
</reference>
<dbReference type="OrthoDB" id="345707at2"/>
<feature type="compositionally biased region" description="Polar residues" evidence="1">
    <location>
        <begin position="279"/>
        <end position="292"/>
    </location>
</feature>
<feature type="compositionally biased region" description="Basic and acidic residues" evidence="1">
    <location>
        <begin position="590"/>
        <end position="599"/>
    </location>
</feature>
<feature type="region of interest" description="Disordered" evidence="1">
    <location>
        <begin position="516"/>
        <end position="553"/>
    </location>
</feature>
<feature type="compositionally biased region" description="Basic and acidic residues" evidence="1">
    <location>
        <begin position="121"/>
        <end position="130"/>
    </location>
</feature>
<feature type="compositionally biased region" description="Acidic residues" evidence="1">
    <location>
        <begin position="101"/>
        <end position="112"/>
    </location>
</feature>
<feature type="region of interest" description="Disordered" evidence="1">
    <location>
        <begin position="565"/>
        <end position="623"/>
    </location>
</feature>
<evidence type="ECO:0000313" key="2">
    <source>
        <dbReference type="EMBL" id="GBF49561.1"/>
    </source>
</evidence>
<feature type="region of interest" description="Disordered" evidence="1">
    <location>
        <begin position="219"/>
        <end position="256"/>
    </location>
</feature>
<dbReference type="Proteomes" id="UP000245133">
    <property type="component" value="Unassembled WGS sequence"/>
</dbReference>
<feature type="compositionally biased region" description="Low complexity" evidence="1">
    <location>
        <begin position="49"/>
        <end position="62"/>
    </location>
</feature>
<evidence type="ECO:0000313" key="3">
    <source>
        <dbReference type="Proteomes" id="UP000245133"/>
    </source>
</evidence>
<keyword evidence="3" id="KW-1185">Reference proteome</keyword>
<feature type="region of interest" description="Disordered" evidence="1">
    <location>
        <begin position="20"/>
        <end position="163"/>
    </location>
</feature>
<gene>
    <name evidence="2" type="ORF">LPTSP4_10750</name>
</gene>
<comment type="caution">
    <text evidence="2">The sequence shown here is derived from an EMBL/GenBank/DDBJ whole genome shotgun (WGS) entry which is preliminary data.</text>
</comment>
<protein>
    <submittedName>
        <fullName evidence="2">Uncharacterized protein</fullName>
    </submittedName>
</protein>
<feature type="compositionally biased region" description="Basic and acidic residues" evidence="1">
    <location>
        <begin position="394"/>
        <end position="425"/>
    </location>
</feature>
<dbReference type="EMBL" id="BFBB01000003">
    <property type="protein sequence ID" value="GBF49561.1"/>
    <property type="molecule type" value="Genomic_DNA"/>
</dbReference>
<proteinExistence type="predicted"/>
<feature type="region of interest" description="Disordered" evidence="1">
    <location>
        <begin position="279"/>
        <end position="309"/>
    </location>
</feature>
<sequence>MITTLMMLLGLSGAGAGLYNVIKNPASEGPEEETSARSRRRNQRKSESPKSPSSPEPSRGKSPLGGRGAEVPFQTSPDKAKKQGLGEAKALSPDSPSLQDWLEDGAKEEEESPSARRRRNRKEEKSKPSLEELPLGEYGEEPKTQTKQSPPKDSPDISFPVDDIISKNSKYSFHRRPLMNAEALAERNFIDDAIEIYQRTGDRIPDEDIKNKIQQNISDLEDFLDSQPSPPPKKKGKDKTPVQREEAPKSESGLSDFVGAMREVAEVFADSIAKAIQFAQSSSPGQTQQSAANPPISLPNSGAAGSATSPEFLHPVIYQFLKEAPPISDYPGGDPSQEKKNYESLLKSLNRGLMSPEGATLPSGVPGAMPGVVGPLFLPGSQAVPNQNLGLPDLENKEAEEKKRREELAKQLEQAKQDLPNKEISDLELPEDTFFSDEWKEFRGLPLVDRRIGGERRKNPDRRENKAGRKDRRSGEDRRKVDLFKKREEYLKEKALEKLNEKAKALEDFPSPSLNDMLSPFFPPTPPKLNLPESAVEEEPKKEDEWIEKEDDWFDKTTEALRKELDLPDPVQAEIPPDPNAPLIGLPDAIDPKKAKAETVIETDEPIQVELTGSGARPQEEALKIGLPEPEELYRERGVKKTEEAEEEFDPDAEPPEIELVDGELGEISEPKESSDEMSKKLEEEPEKVIHGVLELKPPEADDAPFLTLTYDFSKIPHAFRLSKNYSIMEYSYYKYKPMLMKAQEFARRKMLKNALNYYRVIKSQNIPPELRKMINRNIRDITEFMEKFLMAKGG</sequence>
<evidence type="ECO:0000256" key="1">
    <source>
        <dbReference type="SAM" id="MobiDB-lite"/>
    </source>
</evidence>
<accession>A0A2P2DY48</accession>
<feature type="region of interest" description="Disordered" evidence="1">
    <location>
        <begin position="450"/>
        <end position="479"/>
    </location>
</feature>
<dbReference type="RefSeq" id="WP_108974553.1">
    <property type="nucleotide sequence ID" value="NZ_BFBB01000003.1"/>
</dbReference>
<feature type="region of interest" description="Disordered" evidence="1">
    <location>
        <begin position="380"/>
        <end position="425"/>
    </location>
</feature>
<name>A0A2P2DY48_9LEPT</name>
<dbReference type="AlphaFoldDB" id="A0A2P2DY48"/>